<keyword evidence="9" id="KW-0503">Monooxygenase</keyword>
<comment type="similarity">
    <text evidence="13">Belongs to the polysaccharide monooxygenase AA9 family.</text>
</comment>
<dbReference type="InterPro" id="IPR005103">
    <property type="entry name" value="AA9_LPMO"/>
</dbReference>
<evidence type="ECO:0000256" key="9">
    <source>
        <dbReference type="ARBA" id="ARBA00023033"/>
    </source>
</evidence>
<dbReference type="GO" id="GO:0004497">
    <property type="term" value="F:monooxygenase activity"/>
    <property type="evidence" value="ECO:0007669"/>
    <property type="project" value="UniProtKB-KW"/>
</dbReference>
<evidence type="ECO:0000256" key="8">
    <source>
        <dbReference type="ARBA" id="ARBA00023008"/>
    </source>
</evidence>
<dbReference type="PANTHER" id="PTHR33353">
    <property type="entry name" value="PUTATIVE (AFU_ORTHOLOGUE AFUA_1G12560)-RELATED"/>
    <property type="match status" value="1"/>
</dbReference>
<dbReference type="OrthoDB" id="4849160at2759"/>
<keyword evidence="6" id="KW-0136">Cellulose degradation</keyword>
<evidence type="ECO:0000256" key="6">
    <source>
        <dbReference type="ARBA" id="ARBA00023001"/>
    </source>
</evidence>
<accession>B0DVP6</accession>
<keyword evidence="7" id="KW-0560">Oxidoreductase</keyword>
<protein>
    <recommendedName>
        <fullName evidence="15">lytic cellulose monooxygenase (C4-dehydrogenating)</fullName>
        <ecNumber evidence="15">1.14.99.56</ecNumber>
    </recommendedName>
</protein>
<evidence type="ECO:0000256" key="11">
    <source>
        <dbReference type="ARBA" id="ARBA00023277"/>
    </source>
</evidence>
<dbReference type="STRING" id="486041.B0DVP6"/>
<keyword evidence="5" id="KW-0732">Signal</keyword>
<dbReference type="EMBL" id="DS547140">
    <property type="protein sequence ID" value="EDR01287.1"/>
    <property type="molecule type" value="Genomic_DNA"/>
</dbReference>
<dbReference type="Gene3D" id="2.70.50.70">
    <property type="match status" value="1"/>
</dbReference>
<keyword evidence="18" id="KW-1185">Reference proteome</keyword>
<evidence type="ECO:0000256" key="5">
    <source>
        <dbReference type="ARBA" id="ARBA00022729"/>
    </source>
</evidence>
<keyword evidence="4" id="KW-0479">Metal-binding</keyword>
<comment type="subcellular location">
    <subcellularLocation>
        <location evidence="2">Secreted</location>
    </subcellularLocation>
</comment>
<evidence type="ECO:0000259" key="16">
    <source>
        <dbReference type="Pfam" id="PF03443"/>
    </source>
</evidence>
<dbReference type="Proteomes" id="UP000001194">
    <property type="component" value="Unassembled WGS sequence"/>
</dbReference>
<evidence type="ECO:0000256" key="15">
    <source>
        <dbReference type="ARBA" id="ARBA00047174"/>
    </source>
</evidence>
<dbReference type="AlphaFoldDB" id="B0DVP6"/>
<organism evidence="18">
    <name type="scientific">Laccaria bicolor (strain S238N-H82 / ATCC MYA-4686)</name>
    <name type="common">Bicoloured deceiver</name>
    <name type="synonym">Laccaria laccata var. bicolor</name>
    <dbReference type="NCBI Taxonomy" id="486041"/>
    <lineage>
        <taxon>Eukaryota</taxon>
        <taxon>Fungi</taxon>
        <taxon>Dikarya</taxon>
        <taxon>Basidiomycota</taxon>
        <taxon>Agaricomycotina</taxon>
        <taxon>Agaricomycetes</taxon>
        <taxon>Agaricomycetidae</taxon>
        <taxon>Agaricales</taxon>
        <taxon>Agaricineae</taxon>
        <taxon>Hydnangiaceae</taxon>
        <taxon>Laccaria</taxon>
    </lineage>
</organism>
<evidence type="ECO:0000256" key="4">
    <source>
        <dbReference type="ARBA" id="ARBA00022723"/>
    </source>
</evidence>
<sequence>MAAAGLTILAQCSHIWHLEGQRPVTGLTHNLPKFKIDVVSLSGSLASTQLPSNLALGNYLTRHEIIALHLAKSLGGAEFYPACSQLTVGASGTGVPDPLGGHLPGACSDNDPGIFDSQVFDACAPYIHLPRSSCRCICERWHFHSWKRNHNRIFKGNGNPDRWCHWDIDDV</sequence>
<comment type="catalytic activity">
    <reaction evidence="14">
        <text>[(1-&gt;4)-beta-D-glucosyl]n+m + reduced acceptor + O2 = 4-dehydro-beta-D-glucosyl-[(1-&gt;4)-beta-D-glucosyl]n-1 + [(1-&gt;4)-beta-D-glucosyl]m + acceptor + H2O.</text>
        <dbReference type="EC" id="1.14.99.56"/>
    </reaction>
</comment>
<proteinExistence type="inferred from homology"/>
<evidence type="ECO:0000256" key="1">
    <source>
        <dbReference type="ARBA" id="ARBA00001973"/>
    </source>
</evidence>
<dbReference type="GO" id="GO:0016787">
    <property type="term" value="F:hydrolase activity"/>
    <property type="evidence" value="ECO:0007669"/>
    <property type="project" value="UniProtKB-KW"/>
</dbReference>
<dbReference type="InParanoid" id="B0DVP6"/>
<keyword evidence="17" id="KW-0378">Hydrolase</keyword>
<dbReference type="RefSeq" id="XP_001887994.1">
    <property type="nucleotide sequence ID" value="XM_001887959.1"/>
</dbReference>
<dbReference type="PANTHER" id="PTHR33353:SF10">
    <property type="entry name" value="ENDO-BETA-1,4-GLUCANASE D"/>
    <property type="match status" value="1"/>
</dbReference>
<keyword evidence="12" id="KW-0624">Polysaccharide degradation</keyword>
<evidence type="ECO:0000256" key="12">
    <source>
        <dbReference type="ARBA" id="ARBA00023326"/>
    </source>
</evidence>
<evidence type="ECO:0000256" key="14">
    <source>
        <dbReference type="ARBA" id="ARBA00045077"/>
    </source>
</evidence>
<evidence type="ECO:0000256" key="13">
    <source>
        <dbReference type="ARBA" id="ARBA00044502"/>
    </source>
</evidence>
<dbReference type="GO" id="GO:0030245">
    <property type="term" value="P:cellulose catabolic process"/>
    <property type="evidence" value="ECO:0007669"/>
    <property type="project" value="UniProtKB-KW"/>
</dbReference>
<comment type="cofactor">
    <cofactor evidence="1">
        <name>Cu(2+)</name>
        <dbReference type="ChEBI" id="CHEBI:29036"/>
    </cofactor>
</comment>
<keyword evidence="11" id="KW-0119">Carbohydrate metabolism</keyword>
<keyword evidence="8" id="KW-0186">Copper</keyword>
<dbReference type="EC" id="1.14.99.56" evidence="15"/>
<dbReference type="Pfam" id="PF03443">
    <property type="entry name" value="AA9"/>
    <property type="match status" value="1"/>
</dbReference>
<evidence type="ECO:0000256" key="2">
    <source>
        <dbReference type="ARBA" id="ARBA00004613"/>
    </source>
</evidence>
<dbReference type="GO" id="GO:0046872">
    <property type="term" value="F:metal ion binding"/>
    <property type="evidence" value="ECO:0007669"/>
    <property type="project" value="UniProtKB-KW"/>
</dbReference>
<keyword evidence="3" id="KW-0964">Secreted</keyword>
<dbReference type="HOGENOM" id="CLU_1563127_0_0_1"/>
<dbReference type="KEGG" id="lbc:LACBIDRAFT_312184"/>
<name>B0DVP6_LACBS</name>
<dbReference type="GeneID" id="6083703"/>
<keyword evidence="10" id="KW-1015">Disulfide bond</keyword>
<evidence type="ECO:0000256" key="7">
    <source>
        <dbReference type="ARBA" id="ARBA00023002"/>
    </source>
</evidence>
<dbReference type="GO" id="GO:0005576">
    <property type="term" value="C:extracellular region"/>
    <property type="evidence" value="ECO:0007669"/>
    <property type="project" value="UniProtKB-SubCell"/>
</dbReference>
<feature type="domain" description="Auxiliary Activity family 9 catalytic" evidence="16">
    <location>
        <begin position="40"/>
        <end position="115"/>
    </location>
</feature>
<evidence type="ECO:0000256" key="3">
    <source>
        <dbReference type="ARBA" id="ARBA00022525"/>
    </source>
</evidence>
<evidence type="ECO:0000313" key="17">
    <source>
        <dbReference type="EMBL" id="EDR01287.1"/>
    </source>
</evidence>
<evidence type="ECO:0000313" key="18">
    <source>
        <dbReference type="Proteomes" id="UP000001194"/>
    </source>
</evidence>
<dbReference type="InterPro" id="IPR049892">
    <property type="entry name" value="AA9"/>
</dbReference>
<evidence type="ECO:0000256" key="10">
    <source>
        <dbReference type="ARBA" id="ARBA00023157"/>
    </source>
</evidence>
<gene>
    <name evidence="17" type="ORF">LACBIDRAFT_312184</name>
</gene>
<reference evidence="17 18" key="1">
    <citation type="journal article" date="2008" name="Nature">
        <title>The genome of Laccaria bicolor provides insights into mycorrhizal symbiosis.</title>
        <authorList>
            <person name="Martin F."/>
            <person name="Aerts A."/>
            <person name="Ahren D."/>
            <person name="Brun A."/>
            <person name="Danchin E.G.J."/>
            <person name="Duchaussoy F."/>
            <person name="Gibon J."/>
            <person name="Kohler A."/>
            <person name="Lindquist E."/>
            <person name="Pereda V."/>
            <person name="Salamov A."/>
            <person name="Shapiro H.J."/>
            <person name="Wuyts J."/>
            <person name="Blaudez D."/>
            <person name="Buee M."/>
            <person name="Brokstein P."/>
            <person name="Canbaeck B."/>
            <person name="Cohen D."/>
            <person name="Courty P.E."/>
            <person name="Coutinho P.M."/>
            <person name="Delaruelle C."/>
            <person name="Detter J.C."/>
            <person name="Deveau A."/>
            <person name="DiFazio S."/>
            <person name="Duplessis S."/>
            <person name="Fraissinet-Tachet L."/>
            <person name="Lucic E."/>
            <person name="Frey-Klett P."/>
            <person name="Fourrey C."/>
            <person name="Feussner I."/>
            <person name="Gay G."/>
            <person name="Grimwood J."/>
            <person name="Hoegger P.J."/>
            <person name="Jain P."/>
            <person name="Kilaru S."/>
            <person name="Labbe J."/>
            <person name="Lin Y.C."/>
            <person name="Legue V."/>
            <person name="Le Tacon F."/>
            <person name="Marmeisse R."/>
            <person name="Melayah D."/>
            <person name="Montanini B."/>
            <person name="Muratet M."/>
            <person name="Nehls U."/>
            <person name="Niculita-Hirzel H."/>
            <person name="Oudot-Le Secq M.P."/>
            <person name="Peter M."/>
            <person name="Quesneville H."/>
            <person name="Rajashekar B."/>
            <person name="Reich M."/>
            <person name="Rouhier N."/>
            <person name="Schmutz J."/>
            <person name="Yin T."/>
            <person name="Chalot M."/>
            <person name="Henrissat B."/>
            <person name="Kuees U."/>
            <person name="Lucas S."/>
            <person name="Van de Peer Y."/>
            <person name="Podila G.K."/>
            <person name="Polle A."/>
            <person name="Pukkila P.J."/>
            <person name="Richardson P.M."/>
            <person name="Rouze P."/>
            <person name="Sanders I.R."/>
            <person name="Stajich J.E."/>
            <person name="Tunlid A."/>
            <person name="Tuskan G."/>
            <person name="Grigoriev I.V."/>
        </authorList>
    </citation>
    <scope>NUCLEOTIDE SEQUENCE [LARGE SCALE GENOMIC DNA]</scope>
    <source>
        <strain evidence="18">S238N-H82 / ATCC MYA-4686</strain>
    </source>
</reference>